<dbReference type="Pfam" id="PF00067">
    <property type="entry name" value="p450"/>
    <property type="match status" value="1"/>
</dbReference>
<feature type="binding site" description="axial binding residue" evidence="12">
    <location>
        <position position="440"/>
    </location>
    <ligand>
        <name>heme</name>
        <dbReference type="ChEBI" id="CHEBI:30413"/>
    </ligand>
    <ligandPart>
        <name>Fe</name>
        <dbReference type="ChEBI" id="CHEBI:18248"/>
    </ligandPart>
</feature>
<keyword evidence="10 13" id="KW-0503">Monooxygenase</keyword>
<evidence type="ECO:0000256" key="14">
    <source>
        <dbReference type="SAM" id="SignalP"/>
    </source>
</evidence>
<comment type="similarity">
    <text evidence="3 13">Belongs to the cytochrome P450 family.</text>
</comment>
<evidence type="ECO:0000256" key="9">
    <source>
        <dbReference type="ARBA" id="ARBA00023004"/>
    </source>
</evidence>
<dbReference type="PANTHER" id="PTHR47955:SF22">
    <property type="entry name" value="CYTOCHROME P450 83B1-LIKE"/>
    <property type="match status" value="1"/>
</dbReference>
<comment type="caution">
    <text evidence="15">The sequence shown here is derived from an EMBL/GenBank/DDBJ whole genome shotgun (WGS) entry which is preliminary data.</text>
</comment>
<evidence type="ECO:0000313" key="15">
    <source>
        <dbReference type="EMBL" id="RVW70397.1"/>
    </source>
</evidence>
<comment type="subcellular location">
    <subcellularLocation>
        <location evidence="2">Membrane</location>
        <topology evidence="2">Single-pass membrane protein</topology>
    </subcellularLocation>
</comment>
<dbReference type="CDD" id="cd11072">
    <property type="entry name" value="CYP71-like"/>
    <property type="match status" value="1"/>
</dbReference>
<evidence type="ECO:0000256" key="2">
    <source>
        <dbReference type="ARBA" id="ARBA00004167"/>
    </source>
</evidence>
<dbReference type="Proteomes" id="UP000288805">
    <property type="component" value="Unassembled WGS sequence"/>
</dbReference>
<dbReference type="FunFam" id="1.10.630.10:FF:000011">
    <property type="entry name" value="Cytochrome P450 83B1"/>
    <property type="match status" value="1"/>
</dbReference>
<dbReference type="InterPro" id="IPR001128">
    <property type="entry name" value="Cyt_P450"/>
</dbReference>
<sequence length="498" mass="56881">MTVLLFVILAFPLLLLFLHRKHRKNGGLLHLPPGPPGLPFIGNLHQMDNSAPHRYLWQLSKQYGSLMSLRLGFIPTIVVSSARIAKEVMKTHDLEFASRPSLIGPQRLSYNCLDLAFSPYNDYWREMRKICVLHLFTLKRVKSYTPIREYEVSQMIEKISKLASASKLINLSETVMFLTSTIICRVAFGKRYEDEGFERSRFHGLLNDAQAMLGSFFFSDHFPLMGWLDKLTGLTARLEKTFRDMDLFYQEIIEDHLKPDRKKQEQEDITDVLIGLQKDNSFAIDITWDHIKGVLMNIFVGGTDTGAATVIWAMTALMKNPRVMKKAQEEVRNTFGKKGFIGEDDVEKLPYLKAVVKETMRLLPAVPLLIPRETLQKCSIDGYEIPPKTLVFVNAWAIGRDPEAWENPEEFIPERFLGSSVDFRGQNYKLIPFGAGRRVCPGIHIGAVTVELTLANLLYSFDWEMPAGMNKEDIDFDVIPGLTMHKKNALCLMAKKYN</sequence>
<feature type="signal peptide" evidence="14">
    <location>
        <begin position="1"/>
        <end position="23"/>
    </location>
</feature>
<evidence type="ECO:0000256" key="8">
    <source>
        <dbReference type="ARBA" id="ARBA00023002"/>
    </source>
</evidence>
<feature type="chain" id="PRO_5019461169" evidence="14">
    <location>
        <begin position="24"/>
        <end position="498"/>
    </location>
</feature>
<dbReference type="PANTHER" id="PTHR47955">
    <property type="entry name" value="CYTOCHROME P450 FAMILY 71 PROTEIN"/>
    <property type="match status" value="1"/>
</dbReference>
<dbReference type="Gene3D" id="1.10.630.10">
    <property type="entry name" value="Cytochrome P450"/>
    <property type="match status" value="1"/>
</dbReference>
<name>A0A438GDW0_VITVI</name>
<evidence type="ECO:0000256" key="11">
    <source>
        <dbReference type="ARBA" id="ARBA00023136"/>
    </source>
</evidence>
<evidence type="ECO:0000256" key="1">
    <source>
        <dbReference type="ARBA" id="ARBA00001971"/>
    </source>
</evidence>
<reference evidence="15 16" key="1">
    <citation type="journal article" date="2018" name="PLoS Genet.">
        <title>Population sequencing reveals clonal diversity and ancestral inbreeding in the grapevine cultivar Chardonnay.</title>
        <authorList>
            <person name="Roach M.J."/>
            <person name="Johnson D.L."/>
            <person name="Bohlmann J."/>
            <person name="van Vuuren H.J."/>
            <person name="Jones S.J."/>
            <person name="Pretorius I.S."/>
            <person name="Schmidt S.A."/>
            <person name="Borneman A.R."/>
        </authorList>
    </citation>
    <scope>NUCLEOTIDE SEQUENCE [LARGE SCALE GENOMIC DNA]</scope>
    <source>
        <strain evidence="16">cv. Chardonnay</strain>
        <tissue evidence="15">Leaf</tissue>
    </source>
</reference>
<comment type="cofactor">
    <cofactor evidence="1 12">
        <name>heme</name>
        <dbReference type="ChEBI" id="CHEBI:30413"/>
    </cofactor>
</comment>
<proteinExistence type="inferred from homology"/>
<keyword evidence="7" id="KW-1133">Transmembrane helix</keyword>
<evidence type="ECO:0000313" key="16">
    <source>
        <dbReference type="Proteomes" id="UP000288805"/>
    </source>
</evidence>
<dbReference type="GO" id="GO:0016705">
    <property type="term" value="F:oxidoreductase activity, acting on paired donors, with incorporation or reduction of molecular oxygen"/>
    <property type="evidence" value="ECO:0007669"/>
    <property type="project" value="InterPro"/>
</dbReference>
<dbReference type="GO" id="GO:0020037">
    <property type="term" value="F:heme binding"/>
    <property type="evidence" value="ECO:0007669"/>
    <property type="project" value="InterPro"/>
</dbReference>
<dbReference type="InterPro" id="IPR017972">
    <property type="entry name" value="Cyt_P450_CS"/>
</dbReference>
<dbReference type="InterPro" id="IPR036396">
    <property type="entry name" value="Cyt_P450_sf"/>
</dbReference>
<dbReference type="AlphaFoldDB" id="A0A438GDW0"/>
<evidence type="ECO:0000256" key="13">
    <source>
        <dbReference type="RuleBase" id="RU000461"/>
    </source>
</evidence>
<evidence type="ECO:0000256" key="10">
    <source>
        <dbReference type="ARBA" id="ARBA00023033"/>
    </source>
</evidence>
<evidence type="ECO:0000256" key="6">
    <source>
        <dbReference type="ARBA" id="ARBA00022723"/>
    </source>
</evidence>
<dbReference type="GO" id="GO:0004497">
    <property type="term" value="F:monooxygenase activity"/>
    <property type="evidence" value="ECO:0007669"/>
    <property type="project" value="UniProtKB-KW"/>
</dbReference>
<dbReference type="GO" id="GO:0005506">
    <property type="term" value="F:iron ion binding"/>
    <property type="evidence" value="ECO:0007669"/>
    <property type="project" value="InterPro"/>
</dbReference>
<protein>
    <submittedName>
        <fullName evidence="15">Cytochrome P450 83B1</fullName>
    </submittedName>
</protein>
<dbReference type="PROSITE" id="PS00086">
    <property type="entry name" value="CYTOCHROME_P450"/>
    <property type="match status" value="1"/>
</dbReference>
<organism evidence="15 16">
    <name type="scientific">Vitis vinifera</name>
    <name type="common">Grape</name>
    <dbReference type="NCBI Taxonomy" id="29760"/>
    <lineage>
        <taxon>Eukaryota</taxon>
        <taxon>Viridiplantae</taxon>
        <taxon>Streptophyta</taxon>
        <taxon>Embryophyta</taxon>
        <taxon>Tracheophyta</taxon>
        <taxon>Spermatophyta</taxon>
        <taxon>Magnoliopsida</taxon>
        <taxon>eudicotyledons</taxon>
        <taxon>Gunneridae</taxon>
        <taxon>Pentapetalae</taxon>
        <taxon>rosids</taxon>
        <taxon>Vitales</taxon>
        <taxon>Vitaceae</taxon>
        <taxon>Viteae</taxon>
        <taxon>Vitis</taxon>
    </lineage>
</organism>
<dbReference type="GO" id="GO:0016020">
    <property type="term" value="C:membrane"/>
    <property type="evidence" value="ECO:0007669"/>
    <property type="project" value="UniProtKB-SubCell"/>
</dbReference>
<evidence type="ECO:0000256" key="12">
    <source>
        <dbReference type="PIRSR" id="PIRSR602401-1"/>
    </source>
</evidence>
<keyword evidence="14" id="KW-0732">Signal</keyword>
<evidence type="ECO:0000256" key="7">
    <source>
        <dbReference type="ARBA" id="ARBA00022989"/>
    </source>
</evidence>
<keyword evidence="8 13" id="KW-0560">Oxidoreductase</keyword>
<accession>A0A438GDW0</accession>
<dbReference type="EMBL" id="QGNW01000465">
    <property type="protein sequence ID" value="RVW70397.1"/>
    <property type="molecule type" value="Genomic_DNA"/>
</dbReference>
<dbReference type="PRINTS" id="PR00385">
    <property type="entry name" value="P450"/>
</dbReference>
<evidence type="ECO:0000256" key="5">
    <source>
        <dbReference type="ARBA" id="ARBA00022692"/>
    </source>
</evidence>
<evidence type="ECO:0000256" key="3">
    <source>
        <dbReference type="ARBA" id="ARBA00010617"/>
    </source>
</evidence>
<keyword evidence="4 12" id="KW-0349">Heme</keyword>
<keyword evidence="9 12" id="KW-0408">Iron</keyword>
<dbReference type="PRINTS" id="PR00463">
    <property type="entry name" value="EP450I"/>
</dbReference>
<gene>
    <name evidence="15" type="primary">CYP83B1_15</name>
    <name evidence="15" type="ORF">CK203_056692</name>
</gene>
<keyword evidence="5" id="KW-0812">Transmembrane</keyword>
<dbReference type="SUPFAM" id="SSF48264">
    <property type="entry name" value="Cytochrome P450"/>
    <property type="match status" value="1"/>
</dbReference>
<dbReference type="InterPro" id="IPR002401">
    <property type="entry name" value="Cyt_P450_E_grp-I"/>
</dbReference>
<keyword evidence="6 12" id="KW-0479">Metal-binding</keyword>
<evidence type="ECO:0000256" key="4">
    <source>
        <dbReference type="ARBA" id="ARBA00022617"/>
    </source>
</evidence>
<keyword evidence="11" id="KW-0472">Membrane</keyword>